<dbReference type="SUPFAM" id="SSF55874">
    <property type="entry name" value="ATPase domain of HSP90 chaperone/DNA topoisomerase II/histidine kinase"/>
    <property type="match status" value="1"/>
</dbReference>
<dbReference type="PROSITE" id="PS50109">
    <property type="entry name" value="HIS_KIN"/>
    <property type="match status" value="1"/>
</dbReference>
<dbReference type="PANTHER" id="PTHR43547">
    <property type="entry name" value="TWO-COMPONENT HISTIDINE KINASE"/>
    <property type="match status" value="1"/>
</dbReference>
<dbReference type="KEGG" id="ccos:Pan44_03450"/>
<dbReference type="SUPFAM" id="SSF47384">
    <property type="entry name" value="Homodimeric domain of signal transducing histidine kinase"/>
    <property type="match status" value="1"/>
</dbReference>
<sequence>MSLLVVQGPDQGSRFELADAVVGIGRGTRNVICLTDSEVSRDHAHLIRDGEAWTIRDLGSSNGTFVNGQGAETRKLKPGDHIQLGRTILVLSANGEPPPRPQNVEFVDNGDQPDATRIVGSMGHEPDAMLGRALADWTVSRRAAANLRILYQIGEEIARPCPRLEELLQKLLEITLPAVGADRACMLVADAKTDRIEPRVVVRRPGLPASERFPVSRSIVQYVIQNGVAVRTSDARHDDRFNSAESILQSGIREALCAPMFGRFELLGVLYVDITTSGPEWSARSGAARFDDDHLALLAAVARQAASAVESFRYRQALIESERLAAIGHTTAVLSHHIKNILQGIRGGSYLIDLGLKDTNTTMIQKGWQIVERNQDRIYRLVMDMLTYSKERDPVLAPDQLNTQVADVCDLMQKQAEETGVALIRNFSPDVPVSDFDSEAIHRAALNLVVNALEAVDGVESPRVCVTTQFDREAEQLILEVADNGPGVAPEDRDRIFRAFESNKGSHGTGLGLAVSRKIMLEHGGDLTVRPGPNGGSVFRMAWPKMNGHSRPEQAAPTIH</sequence>
<dbReference type="InterPro" id="IPR036890">
    <property type="entry name" value="HATPase_C_sf"/>
</dbReference>
<dbReference type="InterPro" id="IPR003661">
    <property type="entry name" value="HisK_dim/P_dom"/>
</dbReference>
<dbReference type="Gene3D" id="2.60.200.20">
    <property type="match status" value="1"/>
</dbReference>
<dbReference type="Pfam" id="PF16697">
    <property type="entry name" value="Yop-YscD_cpl"/>
    <property type="match status" value="1"/>
</dbReference>
<dbReference type="CDD" id="cd00075">
    <property type="entry name" value="HATPase"/>
    <property type="match status" value="1"/>
</dbReference>
<dbReference type="InterPro" id="IPR003018">
    <property type="entry name" value="GAF"/>
</dbReference>
<dbReference type="PRINTS" id="PR00344">
    <property type="entry name" value="BCTRLSENSOR"/>
</dbReference>
<evidence type="ECO:0000313" key="6">
    <source>
        <dbReference type="EMBL" id="QDT52336.1"/>
    </source>
</evidence>
<dbReference type="InterPro" id="IPR005467">
    <property type="entry name" value="His_kinase_dom"/>
</dbReference>
<proteinExistence type="predicted"/>
<dbReference type="InterPro" id="IPR008984">
    <property type="entry name" value="SMAD_FHA_dom_sf"/>
</dbReference>
<dbReference type="Proteomes" id="UP000315700">
    <property type="component" value="Chromosome"/>
</dbReference>
<feature type="domain" description="FHA" evidence="4">
    <location>
        <begin position="22"/>
        <end position="71"/>
    </location>
</feature>
<dbReference type="CDD" id="cd00082">
    <property type="entry name" value="HisKA"/>
    <property type="match status" value="1"/>
</dbReference>
<dbReference type="SUPFAM" id="SSF49879">
    <property type="entry name" value="SMAD/FHA domain"/>
    <property type="match status" value="1"/>
</dbReference>
<dbReference type="InterPro" id="IPR029016">
    <property type="entry name" value="GAF-like_dom_sf"/>
</dbReference>
<dbReference type="SUPFAM" id="SSF55781">
    <property type="entry name" value="GAF domain-like"/>
    <property type="match status" value="1"/>
</dbReference>
<name>A0A517S882_9PLAN</name>
<dbReference type="Gene3D" id="1.10.287.130">
    <property type="match status" value="1"/>
</dbReference>
<dbReference type="Gene3D" id="3.30.565.10">
    <property type="entry name" value="Histidine kinase-like ATPase, C-terminal domain"/>
    <property type="match status" value="1"/>
</dbReference>
<keyword evidence="6" id="KW-0808">Transferase</keyword>
<feature type="domain" description="Histidine kinase" evidence="5">
    <location>
        <begin position="333"/>
        <end position="547"/>
    </location>
</feature>
<dbReference type="SMART" id="SM00065">
    <property type="entry name" value="GAF"/>
    <property type="match status" value="1"/>
</dbReference>
<accession>A0A517S882</accession>
<protein>
    <recommendedName>
        <fullName evidence="2">histidine kinase</fullName>
        <ecNumber evidence="2">2.7.13.3</ecNumber>
    </recommendedName>
</protein>
<dbReference type="SMART" id="SM00387">
    <property type="entry name" value="HATPase_c"/>
    <property type="match status" value="1"/>
</dbReference>
<dbReference type="InterPro" id="IPR000253">
    <property type="entry name" value="FHA_dom"/>
</dbReference>
<evidence type="ECO:0000313" key="7">
    <source>
        <dbReference type="Proteomes" id="UP000315700"/>
    </source>
</evidence>
<dbReference type="Gene3D" id="3.30.450.40">
    <property type="match status" value="1"/>
</dbReference>
<keyword evidence="6" id="KW-0418">Kinase</keyword>
<keyword evidence="3" id="KW-0597">Phosphoprotein</keyword>
<evidence type="ECO:0000259" key="4">
    <source>
        <dbReference type="PROSITE" id="PS50006"/>
    </source>
</evidence>
<reference evidence="6 7" key="1">
    <citation type="submission" date="2019-02" db="EMBL/GenBank/DDBJ databases">
        <title>Deep-cultivation of Planctomycetes and their phenomic and genomic characterization uncovers novel biology.</title>
        <authorList>
            <person name="Wiegand S."/>
            <person name="Jogler M."/>
            <person name="Boedeker C."/>
            <person name="Pinto D."/>
            <person name="Vollmers J."/>
            <person name="Rivas-Marin E."/>
            <person name="Kohn T."/>
            <person name="Peeters S.H."/>
            <person name="Heuer A."/>
            <person name="Rast P."/>
            <person name="Oberbeckmann S."/>
            <person name="Bunk B."/>
            <person name="Jeske O."/>
            <person name="Meyerdierks A."/>
            <person name="Storesund J.E."/>
            <person name="Kallscheuer N."/>
            <person name="Luecker S."/>
            <person name="Lage O.M."/>
            <person name="Pohl T."/>
            <person name="Merkel B.J."/>
            <person name="Hornburger P."/>
            <person name="Mueller R.-W."/>
            <person name="Bruemmer F."/>
            <person name="Labrenz M."/>
            <person name="Spormann A.M."/>
            <person name="Op den Camp H."/>
            <person name="Overmann J."/>
            <person name="Amann R."/>
            <person name="Jetten M.S.M."/>
            <person name="Mascher T."/>
            <person name="Medema M.H."/>
            <person name="Devos D.P."/>
            <person name="Kaster A.-K."/>
            <person name="Ovreas L."/>
            <person name="Rohde M."/>
            <person name="Galperin M.Y."/>
            <person name="Jogler C."/>
        </authorList>
    </citation>
    <scope>NUCLEOTIDE SEQUENCE [LARGE SCALE GENOMIC DNA]</scope>
    <source>
        <strain evidence="6 7">Pan44</strain>
    </source>
</reference>
<dbReference type="AlphaFoldDB" id="A0A517S882"/>
<evidence type="ECO:0000259" key="5">
    <source>
        <dbReference type="PROSITE" id="PS50109"/>
    </source>
</evidence>
<dbReference type="EC" id="2.7.13.3" evidence="2"/>
<dbReference type="InterPro" id="IPR036097">
    <property type="entry name" value="HisK_dim/P_sf"/>
</dbReference>
<dbReference type="CDD" id="cd00060">
    <property type="entry name" value="FHA"/>
    <property type="match status" value="1"/>
</dbReference>
<dbReference type="SMART" id="SM00240">
    <property type="entry name" value="FHA"/>
    <property type="match status" value="1"/>
</dbReference>
<evidence type="ECO:0000256" key="2">
    <source>
        <dbReference type="ARBA" id="ARBA00012438"/>
    </source>
</evidence>
<evidence type="ECO:0000256" key="3">
    <source>
        <dbReference type="ARBA" id="ARBA00022553"/>
    </source>
</evidence>
<dbReference type="InterPro" id="IPR032030">
    <property type="entry name" value="YscD_cytoplasmic_dom"/>
</dbReference>
<dbReference type="Pfam" id="PF01590">
    <property type="entry name" value="GAF"/>
    <property type="match status" value="1"/>
</dbReference>
<dbReference type="GO" id="GO:0000155">
    <property type="term" value="F:phosphorelay sensor kinase activity"/>
    <property type="evidence" value="ECO:0007669"/>
    <property type="project" value="InterPro"/>
</dbReference>
<dbReference type="InterPro" id="IPR004358">
    <property type="entry name" value="Sig_transdc_His_kin-like_C"/>
</dbReference>
<dbReference type="RefSeq" id="WP_197453756.1">
    <property type="nucleotide sequence ID" value="NZ_CP036271.1"/>
</dbReference>
<dbReference type="PANTHER" id="PTHR43547:SF2">
    <property type="entry name" value="HYBRID SIGNAL TRANSDUCTION HISTIDINE KINASE C"/>
    <property type="match status" value="1"/>
</dbReference>
<organism evidence="6 7">
    <name type="scientific">Caulifigura coniformis</name>
    <dbReference type="NCBI Taxonomy" id="2527983"/>
    <lineage>
        <taxon>Bacteria</taxon>
        <taxon>Pseudomonadati</taxon>
        <taxon>Planctomycetota</taxon>
        <taxon>Planctomycetia</taxon>
        <taxon>Planctomycetales</taxon>
        <taxon>Planctomycetaceae</taxon>
        <taxon>Caulifigura</taxon>
    </lineage>
</organism>
<dbReference type="Pfam" id="PF02518">
    <property type="entry name" value="HATPase_c"/>
    <property type="match status" value="1"/>
</dbReference>
<dbReference type="InterPro" id="IPR003594">
    <property type="entry name" value="HATPase_dom"/>
</dbReference>
<comment type="catalytic activity">
    <reaction evidence="1">
        <text>ATP + protein L-histidine = ADP + protein N-phospho-L-histidine.</text>
        <dbReference type="EC" id="2.7.13.3"/>
    </reaction>
</comment>
<keyword evidence="7" id="KW-1185">Reference proteome</keyword>
<dbReference type="InParanoid" id="A0A517S882"/>
<dbReference type="PROSITE" id="PS50006">
    <property type="entry name" value="FHA_DOMAIN"/>
    <property type="match status" value="1"/>
</dbReference>
<gene>
    <name evidence="6" type="primary">tmoS</name>
    <name evidence="6" type="ORF">Pan44_03450</name>
</gene>
<evidence type="ECO:0000256" key="1">
    <source>
        <dbReference type="ARBA" id="ARBA00000085"/>
    </source>
</evidence>
<dbReference type="EMBL" id="CP036271">
    <property type="protein sequence ID" value="QDT52336.1"/>
    <property type="molecule type" value="Genomic_DNA"/>
</dbReference>